<feature type="compositionally biased region" description="Basic and acidic residues" evidence="1">
    <location>
        <begin position="72"/>
        <end position="81"/>
    </location>
</feature>
<evidence type="ECO:0000313" key="3">
    <source>
        <dbReference type="EMBL" id="OXR47628.1"/>
    </source>
</evidence>
<dbReference type="EMBL" id="NGAF01000001">
    <property type="protein sequence ID" value="OXR47628.1"/>
    <property type="molecule type" value="Genomic_DNA"/>
</dbReference>
<dbReference type="Gene3D" id="1.10.8.1060">
    <property type="entry name" value="Corynebacterium glutamicum thioredoxin-dependent arsenate reductase, N-terminal domain"/>
    <property type="match status" value="1"/>
</dbReference>
<reference evidence="3 4" key="1">
    <citation type="submission" date="2017-07" db="EMBL/GenBank/DDBJ databases">
        <title>First draft Genome Sequence of Nocardia cerradoensis isolated from human infection.</title>
        <authorList>
            <person name="Carrasco G."/>
        </authorList>
    </citation>
    <scope>NUCLEOTIDE SEQUENCE [LARGE SCALE GENOMIC DNA]</scope>
    <source>
        <strain evidence="3 4">CNM20130759</strain>
    </source>
</reference>
<sequence length="665" mass="68948">MGDATDREEKALRQLTDRLVGHYGSSHSPELVQELVGQVRRRFDGHAVRDFVPILVERIVRRELQHTPPQPKSEDPSHELEYAAAPVVPERVSAPSIEEDTADAAPESADHAPGAVAEPAADTAEASATDVDVTSANDAGEKAAAVAKPAPGEADSPDSGDATHTGDTSAEAGTEPSPSDAAVSEPAPPADRTGSADSGDASAGQSGTKASESAAPQHISVPESAADAPAGTTADERKHLGSPAVSAASTGAVASGQSPVEPTTPETVAATSPASDAPLEPDNETATSPASASTSAPSLVTTLRHPRILAVAAAVVVVVVALVVAFGFRGGDSAAPAPAPALTTAHGVVGSEKMGFFTDQRVVDALARKGIRLEVDPAGSRQIATSVKLDGDDFAFPSSSLAAERIQRERGITAKYTPFSSPMVVASFRPIVDLLARAGIVRQGPVPAFDMRRYLDLTQQGTQWDQLEGNTAYPVRKNVLISTTDPRTSNSAAMYLAVAAYVANDDAIVQGPAAENFVLSKVSRLFTKQGYTENSSAGPFGEYLAAGMGPTPMVWGYESQFVEAAVAGKLPADAVMLYPSPTVLSRHTLVPLTATGDRVGQLLSTDPELQRLAAEHGFRTADPAQFTAVTAEHHISVAPDVVDVVDPPTYDTLEHLLDGVARSYN</sequence>
<keyword evidence="2" id="KW-0472">Membrane</keyword>
<proteinExistence type="predicted"/>
<keyword evidence="2" id="KW-1133">Transmembrane helix</keyword>
<dbReference type="Proteomes" id="UP000215506">
    <property type="component" value="Unassembled WGS sequence"/>
</dbReference>
<feature type="compositionally biased region" description="Low complexity" evidence="1">
    <location>
        <begin position="111"/>
        <end position="154"/>
    </location>
</feature>
<keyword evidence="4" id="KW-1185">Reference proteome</keyword>
<organism evidence="3 4">
    <name type="scientific">Nocardia cerradoensis</name>
    <dbReference type="NCBI Taxonomy" id="85688"/>
    <lineage>
        <taxon>Bacteria</taxon>
        <taxon>Bacillati</taxon>
        <taxon>Actinomycetota</taxon>
        <taxon>Actinomycetes</taxon>
        <taxon>Mycobacteriales</taxon>
        <taxon>Nocardiaceae</taxon>
        <taxon>Nocardia</taxon>
    </lineage>
</organism>
<protein>
    <submittedName>
        <fullName evidence="3">Uncharacterized protein</fullName>
    </submittedName>
</protein>
<feature type="compositionally biased region" description="Low complexity" evidence="1">
    <location>
        <begin position="285"/>
        <end position="297"/>
    </location>
</feature>
<feature type="region of interest" description="Disordered" evidence="1">
    <location>
        <begin position="65"/>
        <end position="297"/>
    </location>
</feature>
<dbReference type="NCBIfam" id="NF046112">
    <property type="entry name" value="MSMEG_6209_Nter"/>
    <property type="match status" value="1"/>
</dbReference>
<feature type="compositionally biased region" description="Low complexity" evidence="1">
    <location>
        <begin position="241"/>
        <end position="258"/>
    </location>
</feature>
<dbReference type="AlphaFoldDB" id="A0A231HFN8"/>
<keyword evidence="2" id="KW-0812">Transmembrane</keyword>
<evidence type="ECO:0000256" key="1">
    <source>
        <dbReference type="SAM" id="MobiDB-lite"/>
    </source>
</evidence>
<feature type="compositionally biased region" description="Low complexity" evidence="1">
    <location>
        <begin position="190"/>
        <end position="207"/>
    </location>
</feature>
<accession>A0A231HFN8</accession>
<name>A0A231HFN8_9NOCA</name>
<feature type="transmembrane region" description="Helical" evidence="2">
    <location>
        <begin position="308"/>
        <end position="328"/>
    </location>
</feature>
<gene>
    <name evidence="3" type="ORF">B7C42_00753</name>
</gene>
<evidence type="ECO:0000256" key="2">
    <source>
        <dbReference type="SAM" id="Phobius"/>
    </source>
</evidence>
<comment type="caution">
    <text evidence="3">The sequence shown here is derived from an EMBL/GenBank/DDBJ whole genome shotgun (WGS) entry which is preliminary data.</text>
</comment>
<feature type="compositionally biased region" description="Polar residues" evidence="1">
    <location>
        <begin position="260"/>
        <end position="274"/>
    </location>
</feature>
<dbReference type="RefSeq" id="WP_223273218.1">
    <property type="nucleotide sequence ID" value="NZ_NGAF01000001.1"/>
</dbReference>
<evidence type="ECO:0000313" key="4">
    <source>
        <dbReference type="Proteomes" id="UP000215506"/>
    </source>
</evidence>